<keyword evidence="2" id="KW-1185">Reference proteome</keyword>
<dbReference type="Proteomes" id="UP000827092">
    <property type="component" value="Unassembled WGS sequence"/>
</dbReference>
<dbReference type="EMBL" id="JAFNEN010001696">
    <property type="protein sequence ID" value="KAG8173501.1"/>
    <property type="molecule type" value="Genomic_DNA"/>
</dbReference>
<evidence type="ECO:0000313" key="2">
    <source>
        <dbReference type="Proteomes" id="UP000827092"/>
    </source>
</evidence>
<organism evidence="1 2">
    <name type="scientific">Oedothorax gibbosus</name>
    <dbReference type="NCBI Taxonomy" id="931172"/>
    <lineage>
        <taxon>Eukaryota</taxon>
        <taxon>Metazoa</taxon>
        <taxon>Ecdysozoa</taxon>
        <taxon>Arthropoda</taxon>
        <taxon>Chelicerata</taxon>
        <taxon>Arachnida</taxon>
        <taxon>Araneae</taxon>
        <taxon>Araneomorphae</taxon>
        <taxon>Entelegynae</taxon>
        <taxon>Araneoidea</taxon>
        <taxon>Linyphiidae</taxon>
        <taxon>Erigoninae</taxon>
        <taxon>Oedothorax</taxon>
    </lineage>
</organism>
<evidence type="ECO:0000313" key="1">
    <source>
        <dbReference type="EMBL" id="KAG8173501.1"/>
    </source>
</evidence>
<reference evidence="1 2" key="1">
    <citation type="journal article" date="2022" name="Nat. Ecol. Evol.">
        <title>A masculinizing supergene underlies an exaggerated male reproductive morph in a spider.</title>
        <authorList>
            <person name="Hendrickx F."/>
            <person name="De Corte Z."/>
            <person name="Sonet G."/>
            <person name="Van Belleghem S.M."/>
            <person name="Kostlbacher S."/>
            <person name="Vangestel C."/>
        </authorList>
    </citation>
    <scope>NUCLEOTIDE SEQUENCE [LARGE SCALE GENOMIC DNA]</scope>
    <source>
        <strain evidence="1">W744_W776</strain>
    </source>
</reference>
<accession>A0AAV6TPF5</accession>
<feature type="non-terminal residue" evidence="1">
    <location>
        <position position="1"/>
    </location>
</feature>
<gene>
    <name evidence="1" type="ORF">JTE90_003704</name>
</gene>
<comment type="caution">
    <text evidence="1">The sequence shown here is derived from an EMBL/GenBank/DDBJ whole genome shotgun (WGS) entry which is preliminary data.</text>
</comment>
<proteinExistence type="predicted"/>
<protein>
    <submittedName>
        <fullName evidence="1">Uncharacterized protein</fullName>
    </submittedName>
</protein>
<name>A0AAV6TPF5_9ARAC</name>
<dbReference type="AlphaFoldDB" id="A0AAV6TPF5"/>
<sequence>ETCMGLVDMDRVHWAEENGYDATLTHLNPLSCSTKHNLLIGRSPKWKCKQNK</sequence>